<gene>
    <name evidence="10" type="ORF">ACFFK0_22575</name>
</gene>
<dbReference type="Pfam" id="PF00486">
    <property type="entry name" value="Trans_reg_C"/>
    <property type="match status" value="1"/>
</dbReference>
<dbReference type="CDD" id="cd00383">
    <property type="entry name" value="trans_reg_C"/>
    <property type="match status" value="1"/>
</dbReference>
<dbReference type="PROSITE" id="PS50110">
    <property type="entry name" value="RESPONSE_REGULATORY"/>
    <property type="match status" value="1"/>
</dbReference>
<keyword evidence="5" id="KW-0804">Transcription</keyword>
<dbReference type="InterPro" id="IPR001789">
    <property type="entry name" value="Sig_transdc_resp-reg_receiver"/>
</dbReference>
<dbReference type="SMART" id="SM00862">
    <property type="entry name" value="Trans_reg_C"/>
    <property type="match status" value="1"/>
</dbReference>
<feature type="domain" description="Response regulatory" evidence="8">
    <location>
        <begin position="6"/>
        <end position="121"/>
    </location>
</feature>
<comment type="caution">
    <text evidence="10">The sequence shown here is derived from an EMBL/GenBank/DDBJ whole genome shotgun (WGS) entry which is preliminary data.</text>
</comment>
<evidence type="ECO:0000256" key="4">
    <source>
        <dbReference type="ARBA" id="ARBA00023125"/>
    </source>
</evidence>
<dbReference type="SMART" id="SM00448">
    <property type="entry name" value="REC"/>
    <property type="match status" value="1"/>
</dbReference>
<sequence>MTNVPHVLIVDDDRAIVHLIAESLKVEGYKVTTAHNGQDALHILENNRNGFSLLILDIMMPGMDGLEVCRQIRSRFTAPIVLLSGKDRELDRVIGLEIGADDYVTKPFLIGELVSRVKAHIRREQRNVQRQGKQDSVLSFENLMINKETFEVYKYEERVMLSTKEFQILVYLAENRGRVLSREQIYDAIWGNGEFGDINTVTVHIKNLRDKLDPNNKLIKTVWGAGYKFTGEGMN</sequence>
<accession>A0ABV6DRA3</accession>
<evidence type="ECO:0000256" key="3">
    <source>
        <dbReference type="ARBA" id="ARBA00023015"/>
    </source>
</evidence>
<dbReference type="Gene3D" id="6.10.250.690">
    <property type="match status" value="1"/>
</dbReference>
<dbReference type="RefSeq" id="WP_377472627.1">
    <property type="nucleotide sequence ID" value="NZ_JBHLWN010000085.1"/>
</dbReference>
<evidence type="ECO:0000256" key="6">
    <source>
        <dbReference type="PROSITE-ProRule" id="PRU00169"/>
    </source>
</evidence>
<feature type="domain" description="OmpR/PhoB-type" evidence="9">
    <location>
        <begin position="135"/>
        <end position="231"/>
    </location>
</feature>
<feature type="modified residue" description="4-aspartylphosphate" evidence="6">
    <location>
        <position position="57"/>
    </location>
</feature>
<keyword evidence="2" id="KW-0902">Two-component regulatory system</keyword>
<dbReference type="InterPro" id="IPR016032">
    <property type="entry name" value="Sig_transdc_resp-reg_C-effctor"/>
</dbReference>
<protein>
    <submittedName>
        <fullName evidence="10">Response regulator transcription factor</fullName>
    </submittedName>
</protein>
<dbReference type="InterPro" id="IPR036388">
    <property type="entry name" value="WH-like_DNA-bd_sf"/>
</dbReference>
<dbReference type="InterPro" id="IPR011006">
    <property type="entry name" value="CheY-like_superfamily"/>
</dbReference>
<evidence type="ECO:0000256" key="1">
    <source>
        <dbReference type="ARBA" id="ARBA00022553"/>
    </source>
</evidence>
<evidence type="ECO:0000259" key="9">
    <source>
        <dbReference type="PROSITE" id="PS51755"/>
    </source>
</evidence>
<keyword evidence="1 6" id="KW-0597">Phosphoprotein</keyword>
<dbReference type="Gene3D" id="1.10.10.10">
    <property type="entry name" value="Winged helix-like DNA-binding domain superfamily/Winged helix DNA-binding domain"/>
    <property type="match status" value="1"/>
</dbReference>
<dbReference type="Pfam" id="PF00072">
    <property type="entry name" value="Response_reg"/>
    <property type="match status" value="1"/>
</dbReference>
<dbReference type="InterPro" id="IPR001867">
    <property type="entry name" value="OmpR/PhoB-type_DNA-bd"/>
</dbReference>
<reference evidence="10 11" key="1">
    <citation type="submission" date="2024-09" db="EMBL/GenBank/DDBJ databases">
        <authorList>
            <person name="Sun Q."/>
            <person name="Mori K."/>
        </authorList>
    </citation>
    <scope>NUCLEOTIDE SEQUENCE [LARGE SCALE GENOMIC DNA]</scope>
    <source>
        <strain evidence="10 11">CCM 7759</strain>
    </source>
</reference>
<keyword evidence="4 7" id="KW-0238">DNA-binding</keyword>
<evidence type="ECO:0000313" key="10">
    <source>
        <dbReference type="EMBL" id="MFC0215181.1"/>
    </source>
</evidence>
<name>A0ABV6DRA3_9BACL</name>
<evidence type="ECO:0000256" key="5">
    <source>
        <dbReference type="ARBA" id="ARBA00023163"/>
    </source>
</evidence>
<keyword evidence="3" id="KW-0805">Transcription regulation</keyword>
<dbReference type="InterPro" id="IPR039420">
    <property type="entry name" value="WalR-like"/>
</dbReference>
<dbReference type="SUPFAM" id="SSF46894">
    <property type="entry name" value="C-terminal effector domain of the bipartite response regulators"/>
    <property type="match status" value="1"/>
</dbReference>
<feature type="DNA-binding region" description="OmpR/PhoB-type" evidence="7">
    <location>
        <begin position="135"/>
        <end position="231"/>
    </location>
</feature>
<evidence type="ECO:0000256" key="2">
    <source>
        <dbReference type="ARBA" id="ARBA00023012"/>
    </source>
</evidence>
<dbReference type="Gene3D" id="3.40.50.2300">
    <property type="match status" value="1"/>
</dbReference>
<evidence type="ECO:0000259" key="8">
    <source>
        <dbReference type="PROSITE" id="PS50110"/>
    </source>
</evidence>
<dbReference type="PROSITE" id="PS51755">
    <property type="entry name" value="OMPR_PHOB"/>
    <property type="match status" value="1"/>
</dbReference>
<dbReference type="PANTHER" id="PTHR48111:SF40">
    <property type="entry name" value="PHOSPHATE REGULON TRANSCRIPTIONAL REGULATORY PROTEIN PHOB"/>
    <property type="match status" value="1"/>
</dbReference>
<dbReference type="EMBL" id="JBHLWN010000085">
    <property type="protein sequence ID" value="MFC0215181.1"/>
    <property type="molecule type" value="Genomic_DNA"/>
</dbReference>
<dbReference type="Proteomes" id="UP001589776">
    <property type="component" value="Unassembled WGS sequence"/>
</dbReference>
<evidence type="ECO:0000256" key="7">
    <source>
        <dbReference type="PROSITE-ProRule" id="PRU01091"/>
    </source>
</evidence>
<organism evidence="10 11">
    <name type="scientific">Paenibacillus chartarius</name>
    <dbReference type="NCBI Taxonomy" id="747481"/>
    <lineage>
        <taxon>Bacteria</taxon>
        <taxon>Bacillati</taxon>
        <taxon>Bacillota</taxon>
        <taxon>Bacilli</taxon>
        <taxon>Bacillales</taxon>
        <taxon>Paenibacillaceae</taxon>
        <taxon>Paenibacillus</taxon>
    </lineage>
</organism>
<keyword evidence="11" id="KW-1185">Reference proteome</keyword>
<proteinExistence type="predicted"/>
<dbReference type="PANTHER" id="PTHR48111">
    <property type="entry name" value="REGULATOR OF RPOS"/>
    <property type="match status" value="1"/>
</dbReference>
<evidence type="ECO:0000313" key="11">
    <source>
        <dbReference type="Proteomes" id="UP001589776"/>
    </source>
</evidence>
<dbReference type="SUPFAM" id="SSF52172">
    <property type="entry name" value="CheY-like"/>
    <property type="match status" value="1"/>
</dbReference>